<name>C5CEM9_KOSOT</name>
<feature type="transmembrane region" description="Helical" evidence="5">
    <location>
        <begin position="361"/>
        <end position="379"/>
    </location>
</feature>
<keyword evidence="4 5" id="KW-0472">Membrane</keyword>
<keyword evidence="8" id="KW-1185">Reference proteome</keyword>
<evidence type="ECO:0000256" key="3">
    <source>
        <dbReference type="ARBA" id="ARBA00022989"/>
    </source>
</evidence>
<dbReference type="HOGENOM" id="CLU_011262_0_0_0"/>
<dbReference type="EMBL" id="CP001634">
    <property type="protein sequence ID" value="ACR80209.1"/>
    <property type="molecule type" value="Genomic_DNA"/>
</dbReference>
<feature type="transmembrane region" description="Helical" evidence="5">
    <location>
        <begin position="162"/>
        <end position="186"/>
    </location>
</feature>
<dbReference type="STRING" id="521045.Kole_1519"/>
<feature type="transmembrane region" description="Helical" evidence="5">
    <location>
        <begin position="416"/>
        <end position="435"/>
    </location>
</feature>
<feature type="transmembrane region" description="Helical" evidence="5">
    <location>
        <begin position="250"/>
        <end position="267"/>
    </location>
</feature>
<evidence type="ECO:0000256" key="4">
    <source>
        <dbReference type="ARBA" id="ARBA00023136"/>
    </source>
</evidence>
<dbReference type="RefSeq" id="WP_015868854.1">
    <property type="nucleotide sequence ID" value="NC_012785.1"/>
</dbReference>
<dbReference type="InterPro" id="IPR007016">
    <property type="entry name" value="O-antigen_ligase-rel_domated"/>
</dbReference>
<dbReference type="Pfam" id="PF04932">
    <property type="entry name" value="Wzy_C"/>
    <property type="match status" value="1"/>
</dbReference>
<evidence type="ECO:0000313" key="7">
    <source>
        <dbReference type="EMBL" id="ACR80209.1"/>
    </source>
</evidence>
<evidence type="ECO:0000256" key="1">
    <source>
        <dbReference type="ARBA" id="ARBA00004141"/>
    </source>
</evidence>
<dbReference type="AlphaFoldDB" id="C5CEM9"/>
<dbReference type="Proteomes" id="UP000002382">
    <property type="component" value="Chromosome"/>
</dbReference>
<reference evidence="7 8" key="1">
    <citation type="submission" date="2009-06" db="EMBL/GenBank/DDBJ databases">
        <title>Complete sequence of Thermotogales bacterium TBF 19.5.1.</title>
        <authorList>
            <consortium name="US DOE Joint Genome Institute"/>
            <person name="Lucas S."/>
            <person name="Copeland A."/>
            <person name="Lapidus A."/>
            <person name="Glavina del Rio T."/>
            <person name="Tice H."/>
            <person name="Bruce D."/>
            <person name="Goodwin L."/>
            <person name="Pitluck S."/>
            <person name="Chertkov O."/>
            <person name="Brettin T."/>
            <person name="Detter J.C."/>
            <person name="Han C."/>
            <person name="Schmutz J."/>
            <person name="Larimer F."/>
            <person name="Land M."/>
            <person name="Hauser L."/>
            <person name="Kyrpides N."/>
            <person name="Ovchinnikova G."/>
            <person name="Noll K."/>
        </authorList>
    </citation>
    <scope>NUCLEOTIDE SEQUENCE [LARGE SCALE GENOMIC DNA]</scope>
    <source>
        <strain evidence="8">ATCC BAA-1733 / DSM 21960 / TBF 19.5.1</strain>
    </source>
</reference>
<organism evidence="7 8">
    <name type="scientific">Kosmotoga olearia (strain ATCC BAA-1733 / DSM 21960 / TBF 19.5.1)</name>
    <dbReference type="NCBI Taxonomy" id="521045"/>
    <lineage>
        <taxon>Bacteria</taxon>
        <taxon>Thermotogati</taxon>
        <taxon>Thermotogota</taxon>
        <taxon>Thermotogae</taxon>
        <taxon>Kosmotogales</taxon>
        <taxon>Kosmotogaceae</taxon>
        <taxon>Kosmotoga</taxon>
    </lineage>
</organism>
<gene>
    <name evidence="7" type="ordered locus">Kole_1519</name>
</gene>
<feature type="domain" description="O-antigen ligase-related" evidence="6">
    <location>
        <begin position="205"/>
        <end position="367"/>
    </location>
</feature>
<proteinExistence type="predicted"/>
<keyword evidence="3 5" id="KW-1133">Transmembrane helix</keyword>
<feature type="transmembrane region" description="Helical" evidence="5">
    <location>
        <begin position="62"/>
        <end position="82"/>
    </location>
</feature>
<feature type="transmembrane region" description="Helical" evidence="5">
    <location>
        <begin position="33"/>
        <end position="50"/>
    </location>
</feature>
<dbReference type="eggNOG" id="COG3307">
    <property type="taxonomic scope" value="Bacteria"/>
</dbReference>
<dbReference type="GO" id="GO:0016020">
    <property type="term" value="C:membrane"/>
    <property type="evidence" value="ECO:0007669"/>
    <property type="project" value="UniProtKB-SubCell"/>
</dbReference>
<dbReference type="InterPro" id="IPR051533">
    <property type="entry name" value="WaaL-like"/>
</dbReference>
<feature type="transmembrane region" description="Helical" evidence="5">
    <location>
        <begin position="88"/>
        <end position="107"/>
    </location>
</feature>
<evidence type="ECO:0000256" key="5">
    <source>
        <dbReference type="SAM" id="Phobius"/>
    </source>
</evidence>
<feature type="transmembrane region" description="Helical" evidence="5">
    <location>
        <begin position="391"/>
        <end position="410"/>
    </location>
</feature>
<feature type="transmembrane region" description="Helical" evidence="5">
    <location>
        <begin position="447"/>
        <end position="466"/>
    </location>
</feature>
<keyword evidence="2 5" id="KW-0812">Transmembrane</keyword>
<dbReference type="PANTHER" id="PTHR37422:SF23">
    <property type="entry name" value="TEICHURONIC ACID BIOSYNTHESIS PROTEIN TUAE"/>
    <property type="match status" value="1"/>
</dbReference>
<comment type="subcellular location">
    <subcellularLocation>
        <location evidence="1">Membrane</location>
        <topology evidence="1">Multi-pass membrane protein</topology>
    </subcellularLocation>
</comment>
<sequence>MKKGEKLFYLLFIAGSSLFAVKGITWDMALPKFFYASVFLAALFVAKGMRLSKQPQSISLSIPHFFAVVYAVYGILSSFLLLRTIPEAFATSLGFSLSLLVLILFSIHISEKSVNGILWLLQIFVLFGVIIAVDALLGFYTGNSIFWGILGQPLMRGNISSVVGNVNFTTDLMGMLLPIVLYLAIITRRLWRNERARVLFYTITYALFLSVVLAGQTRGVYYSLIGAFLVVLLGVLAGMQKKVKPKIRPLSLVVLLVITIFLIYGYSTDSIFTRGTFSISERLSSSANKSAADFRTFLWKTAIKQWENSKILGTGFGSYKYFSSENMGRVLNEEPRYMYIAGLNSIRAHGEYFQQLAETGLIGLSLVLLALGSLVLYYFRIIFRLKDFDLLLLFSVLAGSFSVIVLHSVVSFPAHFMPNALLAVTVAGAALSPVFRSNSFQLKKISINRWTGMLMIVISLIAAVLMSRNYLTEAFFTRGYIGYKTYISATAQIPDLRNSVVKIKRDLNSLENFDGEFSYLATDTYINQKLDSLKETYPKAPDTLLYLIATESHKSEFSTKQNRIKDKLKTAADTLMMAQHAAIRGYYSGISNLDSSLFFSRGFNLSAAFMGDFLKTSDRTEDFVLRLMNSPREAQLKLIEDAFTGKDLNTEYLTGYKKPREIVQPLLKRSQRHLFLEEFPILFNKALTRADLSRLLNEINFSILYSFQAKWDAIDYYILSMQLGPDAQVMRNTARTYFDAFTQAKDVTAELKKLIPYLNKEDRKKLYELIERIKNLPLKLRDEFEYIYDRTISLIPGAWRYFNNWEYIYSDYARELVLLYGPKDSLDKILKIVEKELYVCRYMKETRWSIPDNTFDLLLILSQEMKGNEALRLKRKILSLYEEAYQWNREQLKNFRKERIEKIPENNPNRQKYEQIYSRMKDFVNRYEILKKSVED</sequence>
<reference evidence="7 8" key="2">
    <citation type="journal article" date="2011" name="J. Bacteriol.">
        <title>Genome Sequence of Kosmotoga olearia Strain TBF 19.5.1, a Thermophilic Bacterium with a Wide Growth Temperature Range, Isolated from the Troll B Oil Platform in the North Sea.</title>
        <authorList>
            <person name="Swithers K.S."/>
            <person name="Dipippo J.L."/>
            <person name="Bruce D.C."/>
            <person name="Detter C."/>
            <person name="Tapia R."/>
            <person name="Han S."/>
            <person name="Goodwin L.A."/>
            <person name="Han J."/>
            <person name="Woyke T."/>
            <person name="Pitluck S."/>
            <person name="Pennacchio L."/>
            <person name="Nolan M."/>
            <person name="Mikhailova N."/>
            <person name="Land M.L."/>
            <person name="Nesbo C.L."/>
            <person name="Gogarten J.P."/>
            <person name="Noll K.M."/>
        </authorList>
    </citation>
    <scope>NUCLEOTIDE SEQUENCE [LARGE SCALE GENOMIC DNA]</scope>
    <source>
        <strain evidence="8">ATCC BAA-1733 / DSM 21960 / TBF 19.5.1</strain>
    </source>
</reference>
<feature type="transmembrane region" description="Helical" evidence="5">
    <location>
        <begin position="220"/>
        <end position="238"/>
    </location>
</feature>
<feature type="transmembrane region" description="Helical" evidence="5">
    <location>
        <begin position="198"/>
        <end position="214"/>
    </location>
</feature>
<dbReference type="PANTHER" id="PTHR37422">
    <property type="entry name" value="TEICHURONIC ACID BIOSYNTHESIS PROTEIN TUAE"/>
    <property type="match status" value="1"/>
</dbReference>
<evidence type="ECO:0000313" key="8">
    <source>
        <dbReference type="Proteomes" id="UP000002382"/>
    </source>
</evidence>
<dbReference type="OrthoDB" id="39022at2"/>
<evidence type="ECO:0000256" key="2">
    <source>
        <dbReference type="ARBA" id="ARBA00022692"/>
    </source>
</evidence>
<feature type="transmembrane region" description="Helical" evidence="5">
    <location>
        <begin position="119"/>
        <end position="142"/>
    </location>
</feature>
<accession>C5CEM9</accession>
<protein>
    <submittedName>
        <fullName evidence="7">O-antigen polymerase</fullName>
    </submittedName>
</protein>
<dbReference type="KEGG" id="kol:Kole_1519"/>
<dbReference type="eggNOG" id="COG0697">
    <property type="taxonomic scope" value="Bacteria"/>
</dbReference>
<evidence type="ECO:0000259" key="6">
    <source>
        <dbReference type="Pfam" id="PF04932"/>
    </source>
</evidence>